<feature type="transmembrane region" description="Helical" evidence="1">
    <location>
        <begin position="64"/>
        <end position="82"/>
    </location>
</feature>
<dbReference type="EMBL" id="JAPKMY010000017">
    <property type="protein sequence ID" value="MCX5469943.1"/>
    <property type="molecule type" value="Genomic_DNA"/>
</dbReference>
<protein>
    <submittedName>
        <fullName evidence="3">Uncharacterized protein</fullName>
    </submittedName>
</protein>
<proteinExistence type="predicted"/>
<keyword evidence="1" id="KW-1133">Transmembrane helix</keyword>
<comment type="caution">
    <text evidence="3">The sequence shown here is derived from an EMBL/GenBank/DDBJ whole genome shotgun (WGS) entry which is preliminary data.</text>
</comment>
<name>A0A9X3IIE9_9GAMM</name>
<reference evidence="3" key="1">
    <citation type="submission" date="2022-11" db="EMBL/GenBank/DDBJ databases">
        <title>Biodiversity and phylogenetic relationships of bacteria.</title>
        <authorList>
            <person name="Machado R.A.R."/>
            <person name="Bhat A."/>
            <person name="Loulou A."/>
            <person name="Kallel S."/>
        </authorList>
    </citation>
    <scope>NUCLEOTIDE SEQUENCE</scope>
    <source>
        <strain evidence="3">A-IN1</strain>
    </source>
</reference>
<dbReference type="AlphaFoldDB" id="A0A9X3IIE9"/>
<feature type="chain" id="PRO_5040945297" evidence="2">
    <location>
        <begin position="20"/>
        <end position="84"/>
    </location>
</feature>
<evidence type="ECO:0000256" key="2">
    <source>
        <dbReference type="SAM" id="SignalP"/>
    </source>
</evidence>
<sequence length="84" mass="9431">MKLRHAFTLSLFISSSIFAGTSTNTVHTSSGQLISIGDSFTDMNTPIAQSPISMQTYEKKKAKLALLFLIILMKLNKLIYFYDH</sequence>
<keyword evidence="2" id="KW-0732">Signal</keyword>
<gene>
    <name evidence="3" type="ORF">OSH00_19685</name>
</gene>
<keyword evidence="1" id="KW-0472">Membrane</keyword>
<dbReference type="Proteomes" id="UP001146019">
    <property type="component" value="Unassembled WGS sequence"/>
</dbReference>
<keyword evidence="4" id="KW-1185">Reference proteome</keyword>
<accession>A0A9X3IIE9</accession>
<feature type="signal peptide" evidence="2">
    <location>
        <begin position="1"/>
        <end position="19"/>
    </location>
</feature>
<evidence type="ECO:0000313" key="3">
    <source>
        <dbReference type="EMBL" id="MCX5469943.1"/>
    </source>
</evidence>
<dbReference type="RefSeq" id="WP_266131830.1">
    <property type="nucleotide sequence ID" value="NZ_JAPKMY010000017.1"/>
</dbReference>
<organism evidence="3 4">
    <name type="scientific">Acinetobacter nematophilus</name>
    <dbReference type="NCBI Taxonomy" id="2994642"/>
    <lineage>
        <taxon>Bacteria</taxon>
        <taxon>Pseudomonadati</taxon>
        <taxon>Pseudomonadota</taxon>
        <taxon>Gammaproteobacteria</taxon>
        <taxon>Moraxellales</taxon>
        <taxon>Moraxellaceae</taxon>
        <taxon>Acinetobacter</taxon>
    </lineage>
</organism>
<evidence type="ECO:0000313" key="4">
    <source>
        <dbReference type="Proteomes" id="UP001146019"/>
    </source>
</evidence>
<keyword evidence="1" id="KW-0812">Transmembrane</keyword>
<evidence type="ECO:0000256" key="1">
    <source>
        <dbReference type="SAM" id="Phobius"/>
    </source>
</evidence>